<dbReference type="InterPro" id="IPR024185">
    <property type="entry name" value="FTHF_cligase-like_sf"/>
</dbReference>
<dbReference type="EMBL" id="JBHLUK010000073">
    <property type="protein sequence ID" value="MFC0424559.1"/>
    <property type="molecule type" value="Genomic_DNA"/>
</dbReference>
<keyword evidence="4" id="KW-0460">Magnesium</keyword>
<dbReference type="InterPro" id="IPR037171">
    <property type="entry name" value="NagB/RpiA_transferase-like"/>
</dbReference>
<dbReference type="PANTHER" id="PTHR23407">
    <property type="entry name" value="ATPASE INHIBITOR/5-FORMYLTETRAHYDROFOLATE CYCLO-LIGASE"/>
    <property type="match status" value="1"/>
</dbReference>
<keyword evidence="4" id="KW-0479">Metal-binding</keyword>
<evidence type="ECO:0000256" key="2">
    <source>
        <dbReference type="ARBA" id="ARBA00022741"/>
    </source>
</evidence>
<evidence type="ECO:0000256" key="3">
    <source>
        <dbReference type="ARBA" id="ARBA00022840"/>
    </source>
</evidence>
<name>A0ABV6K518_9LACO</name>
<sequence>MEKKAFRKQQISQLSKMTAEQRVAQNLSLQQQLFASAAWQRAQTVAVTISSPIEVDTRPFVQQAWQEGKTVLIPKTLPHRQMAFYPYTASSQLERTKFGILEPVDGEAVAKKAIDLIIVPGLGYSLDQHARIGFGGGYYDRYLADFKGTKLTVAYQQMAFATAQWPVDAFDILLDEVLVAKEGERD</sequence>
<dbReference type="PANTHER" id="PTHR23407:SF1">
    <property type="entry name" value="5-FORMYLTETRAHYDROFOLATE CYCLO-LIGASE"/>
    <property type="match status" value="1"/>
</dbReference>
<dbReference type="Gene3D" id="3.40.50.10420">
    <property type="entry name" value="NagB/RpiA/CoA transferase-like"/>
    <property type="match status" value="1"/>
</dbReference>
<keyword evidence="5" id="KW-0436">Ligase</keyword>
<comment type="cofactor">
    <cofactor evidence="4">
        <name>Mg(2+)</name>
        <dbReference type="ChEBI" id="CHEBI:18420"/>
    </cofactor>
</comment>
<keyword evidence="6" id="KW-1185">Reference proteome</keyword>
<gene>
    <name evidence="5" type="ORF">ACFFGS_10540</name>
</gene>
<comment type="similarity">
    <text evidence="1 4">Belongs to the 5-formyltetrahydrofolate cyclo-ligase family.</text>
</comment>
<proteinExistence type="inferred from homology"/>
<evidence type="ECO:0000256" key="1">
    <source>
        <dbReference type="ARBA" id="ARBA00010638"/>
    </source>
</evidence>
<keyword evidence="3 4" id="KW-0067">ATP-binding</keyword>
<dbReference type="RefSeq" id="WP_137644802.1">
    <property type="nucleotide sequence ID" value="NZ_BAABRM010000008.1"/>
</dbReference>
<dbReference type="NCBIfam" id="TIGR02727">
    <property type="entry name" value="MTHFS_bact"/>
    <property type="match status" value="1"/>
</dbReference>
<protein>
    <recommendedName>
        <fullName evidence="4">5-formyltetrahydrofolate cyclo-ligase</fullName>
        <ecNumber evidence="4">6.3.3.2</ecNumber>
    </recommendedName>
</protein>
<accession>A0ABV6K518</accession>
<dbReference type="EC" id="6.3.3.2" evidence="4"/>
<dbReference type="PIRSF" id="PIRSF006806">
    <property type="entry name" value="FTHF_cligase"/>
    <property type="match status" value="1"/>
</dbReference>
<reference evidence="5 6" key="1">
    <citation type="submission" date="2024-09" db="EMBL/GenBank/DDBJ databases">
        <authorList>
            <person name="Sun Q."/>
            <person name="Mori K."/>
        </authorList>
    </citation>
    <scope>NUCLEOTIDE SEQUENCE [LARGE SCALE GENOMIC DNA]</scope>
    <source>
        <strain evidence="5 6">TBRC 4575</strain>
    </source>
</reference>
<dbReference type="InterPro" id="IPR002698">
    <property type="entry name" value="FTHF_cligase"/>
</dbReference>
<dbReference type="GO" id="GO:0030272">
    <property type="term" value="F:5-formyltetrahydrofolate cyclo-ligase activity"/>
    <property type="evidence" value="ECO:0007669"/>
    <property type="project" value="UniProtKB-EC"/>
</dbReference>
<dbReference type="Pfam" id="PF01812">
    <property type="entry name" value="5-FTHF_cyc-lig"/>
    <property type="match status" value="1"/>
</dbReference>
<dbReference type="Proteomes" id="UP001589855">
    <property type="component" value="Unassembled WGS sequence"/>
</dbReference>
<comment type="caution">
    <text evidence="5">The sequence shown here is derived from an EMBL/GenBank/DDBJ whole genome shotgun (WGS) entry which is preliminary data.</text>
</comment>
<comment type="catalytic activity">
    <reaction evidence="4">
        <text>(6S)-5-formyl-5,6,7,8-tetrahydrofolate + ATP = (6R)-5,10-methenyltetrahydrofolate + ADP + phosphate</text>
        <dbReference type="Rhea" id="RHEA:10488"/>
        <dbReference type="ChEBI" id="CHEBI:30616"/>
        <dbReference type="ChEBI" id="CHEBI:43474"/>
        <dbReference type="ChEBI" id="CHEBI:57455"/>
        <dbReference type="ChEBI" id="CHEBI:57457"/>
        <dbReference type="ChEBI" id="CHEBI:456216"/>
        <dbReference type="EC" id="6.3.3.2"/>
    </reaction>
</comment>
<dbReference type="SUPFAM" id="SSF100950">
    <property type="entry name" value="NagB/RpiA/CoA transferase-like"/>
    <property type="match status" value="1"/>
</dbReference>
<evidence type="ECO:0000313" key="6">
    <source>
        <dbReference type="Proteomes" id="UP001589855"/>
    </source>
</evidence>
<evidence type="ECO:0000256" key="4">
    <source>
        <dbReference type="RuleBase" id="RU361279"/>
    </source>
</evidence>
<keyword evidence="2 4" id="KW-0547">Nucleotide-binding</keyword>
<evidence type="ECO:0000313" key="5">
    <source>
        <dbReference type="EMBL" id="MFC0424559.1"/>
    </source>
</evidence>
<organism evidence="5 6">
    <name type="scientific">Lactiplantibacillus plajomi</name>
    <dbReference type="NCBI Taxonomy" id="1457217"/>
    <lineage>
        <taxon>Bacteria</taxon>
        <taxon>Bacillati</taxon>
        <taxon>Bacillota</taxon>
        <taxon>Bacilli</taxon>
        <taxon>Lactobacillales</taxon>
        <taxon>Lactobacillaceae</taxon>
        <taxon>Lactiplantibacillus</taxon>
    </lineage>
</organism>